<organism evidence="1 2">
    <name type="scientific">Priestia flexa</name>
    <dbReference type="NCBI Taxonomy" id="86664"/>
    <lineage>
        <taxon>Bacteria</taxon>
        <taxon>Bacillati</taxon>
        <taxon>Bacillota</taxon>
        <taxon>Bacilli</taxon>
        <taxon>Bacillales</taxon>
        <taxon>Bacillaceae</taxon>
        <taxon>Priestia</taxon>
    </lineage>
</organism>
<protein>
    <submittedName>
        <fullName evidence="1">Fur-regulated basic protein FbpA</fullName>
    </submittedName>
</protein>
<evidence type="ECO:0000313" key="2">
    <source>
        <dbReference type="Proteomes" id="UP000664578"/>
    </source>
</evidence>
<name>A0A8I1ME12_9BACI</name>
<proteinExistence type="predicted"/>
<dbReference type="AlphaFoldDB" id="A0A8I1ME12"/>
<evidence type="ECO:0000313" key="1">
    <source>
        <dbReference type="EMBL" id="MBN8251573.1"/>
    </source>
</evidence>
<dbReference type="Pfam" id="PF13076">
    <property type="entry name" value="Fur_reg_FbpA"/>
    <property type="match status" value="1"/>
</dbReference>
<comment type="caution">
    <text evidence="1">The sequence shown here is derived from an EMBL/GenBank/DDBJ whole genome shotgun (WGS) entry which is preliminary data.</text>
</comment>
<gene>
    <name evidence="1" type="ORF">JF537_08285</name>
</gene>
<dbReference type="GeneID" id="93682086"/>
<reference evidence="1" key="1">
    <citation type="submission" date="2020-12" db="EMBL/GenBank/DDBJ databases">
        <title>PHA producing bacteria isolated from mangrove.</title>
        <authorList>
            <person name="Zheng W."/>
            <person name="Yu S."/>
            <person name="Huang Y."/>
        </authorList>
    </citation>
    <scope>NUCLEOTIDE SEQUENCE</scope>
    <source>
        <strain evidence="1">GN22-4</strain>
    </source>
</reference>
<sequence length="52" mass="6290">MENILRSAVTKRKNELIHRLIKSGIYKKGDQHLFELTLTELEHVYRSYHHNE</sequence>
<dbReference type="RefSeq" id="WP_206782454.1">
    <property type="nucleotide sequence ID" value="NZ_CM125968.1"/>
</dbReference>
<accession>A0A8I1ME12</accession>
<dbReference type="InterPro" id="IPR025072">
    <property type="entry name" value="Fur_reg_FbpA"/>
</dbReference>
<dbReference type="EMBL" id="JAEMWV010000003">
    <property type="protein sequence ID" value="MBN8251573.1"/>
    <property type="molecule type" value="Genomic_DNA"/>
</dbReference>
<dbReference type="Proteomes" id="UP000664578">
    <property type="component" value="Unassembled WGS sequence"/>
</dbReference>